<dbReference type="STRING" id="231916.A0A409X8N0"/>
<dbReference type="OrthoDB" id="1470350at2759"/>
<keyword evidence="9" id="KW-1185">Reference proteome</keyword>
<protein>
    <submittedName>
        <fullName evidence="8">Uncharacterized protein</fullName>
    </submittedName>
</protein>
<dbReference type="GO" id="GO:0005506">
    <property type="term" value="F:iron ion binding"/>
    <property type="evidence" value="ECO:0007669"/>
    <property type="project" value="InterPro"/>
</dbReference>
<evidence type="ECO:0000256" key="1">
    <source>
        <dbReference type="ARBA" id="ARBA00001971"/>
    </source>
</evidence>
<name>A0A409X8N0_9AGAR</name>
<dbReference type="SUPFAM" id="SSF48264">
    <property type="entry name" value="Cytochrome P450"/>
    <property type="match status" value="1"/>
</dbReference>
<dbReference type="EMBL" id="NHYE01003945">
    <property type="protein sequence ID" value="PPQ87105.1"/>
    <property type="molecule type" value="Genomic_DNA"/>
</dbReference>
<dbReference type="InterPro" id="IPR047146">
    <property type="entry name" value="Cyt_P450_E_CYP52_fungi"/>
</dbReference>
<keyword evidence="7" id="KW-0503">Monooxygenase</keyword>
<dbReference type="InParanoid" id="A0A409X8N0"/>
<gene>
    <name evidence="8" type="ORF">CVT26_011934</name>
</gene>
<organism evidence="8 9">
    <name type="scientific">Gymnopilus dilepis</name>
    <dbReference type="NCBI Taxonomy" id="231916"/>
    <lineage>
        <taxon>Eukaryota</taxon>
        <taxon>Fungi</taxon>
        <taxon>Dikarya</taxon>
        <taxon>Basidiomycota</taxon>
        <taxon>Agaricomycotina</taxon>
        <taxon>Agaricomycetes</taxon>
        <taxon>Agaricomycetidae</taxon>
        <taxon>Agaricales</taxon>
        <taxon>Agaricineae</taxon>
        <taxon>Hymenogastraceae</taxon>
        <taxon>Gymnopilus</taxon>
    </lineage>
</organism>
<dbReference type="GO" id="GO:0020037">
    <property type="term" value="F:heme binding"/>
    <property type="evidence" value="ECO:0007669"/>
    <property type="project" value="InterPro"/>
</dbReference>
<comment type="caution">
    <text evidence="8">The sequence shown here is derived from an EMBL/GenBank/DDBJ whole genome shotgun (WGS) entry which is preliminary data.</text>
</comment>
<reference evidence="8 9" key="1">
    <citation type="journal article" date="2018" name="Evol. Lett.">
        <title>Horizontal gene cluster transfer increased hallucinogenic mushroom diversity.</title>
        <authorList>
            <person name="Reynolds H.T."/>
            <person name="Vijayakumar V."/>
            <person name="Gluck-Thaler E."/>
            <person name="Korotkin H.B."/>
            <person name="Matheny P.B."/>
            <person name="Slot J.C."/>
        </authorList>
    </citation>
    <scope>NUCLEOTIDE SEQUENCE [LARGE SCALE GENOMIC DNA]</scope>
    <source>
        <strain evidence="8 9">SRW20</strain>
    </source>
</reference>
<dbReference type="InterPro" id="IPR036396">
    <property type="entry name" value="Cyt_P450_sf"/>
</dbReference>
<dbReference type="GO" id="GO:0004497">
    <property type="term" value="F:monooxygenase activity"/>
    <property type="evidence" value="ECO:0007669"/>
    <property type="project" value="UniProtKB-KW"/>
</dbReference>
<dbReference type="Proteomes" id="UP000284706">
    <property type="component" value="Unassembled WGS sequence"/>
</dbReference>
<accession>A0A409X8N0</accession>
<evidence type="ECO:0000256" key="4">
    <source>
        <dbReference type="ARBA" id="ARBA00022723"/>
    </source>
</evidence>
<proteinExistence type="inferred from homology"/>
<evidence type="ECO:0000256" key="3">
    <source>
        <dbReference type="ARBA" id="ARBA00022617"/>
    </source>
</evidence>
<sequence>MVFITPGVGFLAFVHLEISSGFSCQSTLRCISIMIKNWRDAAAMGARIVSEAPEKLLGNVDILTLMETGYPGEHFHYNMEAVLGTGIFNSDGEMFHWLITRPMFSRERISHFELFDRKAQQVTSKLEERLQEGYAVDFSRLDLMSRFTLDLAAEFLFGHDGESLSAGLPYPHNAPPIIRCVDPVVLKDEVLNIMPEGTPQHRRCPLSFYPAVLARLREEILSKVGPTHRPEVSTCRD</sequence>
<evidence type="ECO:0000313" key="9">
    <source>
        <dbReference type="Proteomes" id="UP000284706"/>
    </source>
</evidence>
<keyword evidence="3" id="KW-0349">Heme</keyword>
<dbReference type="PANTHER" id="PTHR24287">
    <property type="entry name" value="P450, PUTATIVE (EUROFUNG)-RELATED"/>
    <property type="match status" value="1"/>
</dbReference>
<evidence type="ECO:0000256" key="7">
    <source>
        <dbReference type="ARBA" id="ARBA00023033"/>
    </source>
</evidence>
<keyword evidence="4" id="KW-0479">Metal-binding</keyword>
<evidence type="ECO:0000313" key="8">
    <source>
        <dbReference type="EMBL" id="PPQ87105.1"/>
    </source>
</evidence>
<evidence type="ECO:0000256" key="2">
    <source>
        <dbReference type="ARBA" id="ARBA00010617"/>
    </source>
</evidence>
<keyword evidence="6" id="KW-0408">Iron</keyword>
<dbReference type="GO" id="GO:0016705">
    <property type="term" value="F:oxidoreductase activity, acting on paired donors, with incorporation or reduction of molecular oxygen"/>
    <property type="evidence" value="ECO:0007669"/>
    <property type="project" value="InterPro"/>
</dbReference>
<dbReference type="Gene3D" id="1.10.630.10">
    <property type="entry name" value="Cytochrome P450"/>
    <property type="match status" value="1"/>
</dbReference>
<evidence type="ECO:0000256" key="5">
    <source>
        <dbReference type="ARBA" id="ARBA00023002"/>
    </source>
</evidence>
<keyword evidence="5" id="KW-0560">Oxidoreductase</keyword>
<comment type="similarity">
    <text evidence="2">Belongs to the cytochrome P450 family.</text>
</comment>
<evidence type="ECO:0000256" key="6">
    <source>
        <dbReference type="ARBA" id="ARBA00023004"/>
    </source>
</evidence>
<dbReference type="PANTHER" id="PTHR24287:SF1">
    <property type="entry name" value="P450, PUTATIVE (EUROFUNG)-RELATED"/>
    <property type="match status" value="1"/>
</dbReference>
<comment type="cofactor">
    <cofactor evidence="1">
        <name>heme</name>
        <dbReference type="ChEBI" id="CHEBI:30413"/>
    </cofactor>
</comment>
<dbReference type="AlphaFoldDB" id="A0A409X8N0"/>